<keyword evidence="1" id="KW-0812">Transmembrane</keyword>
<reference evidence="2" key="1">
    <citation type="journal article" date="2020" name="Nature">
        <title>Giant virus diversity and host interactions through global metagenomics.</title>
        <authorList>
            <person name="Schulz F."/>
            <person name="Roux S."/>
            <person name="Paez-Espino D."/>
            <person name="Jungbluth S."/>
            <person name="Walsh D.A."/>
            <person name="Denef V.J."/>
            <person name="McMahon K.D."/>
            <person name="Konstantinidis K.T."/>
            <person name="Eloe-Fadrosh E.A."/>
            <person name="Kyrpides N.C."/>
            <person name="Woyke T."/>
        </authorList>
    </citation>
    <scope>NUCLEOTIDE SEQUENCE</scope>
    <source>
        <strain evidence="2">GVMAG-M-3300010160-60</strain>
    </source>
</reference>
<dbReference type="EMBL" id="MN739130">
    <property type="protein sequence ID" value="QHS90188.1"/>
    <property type="molecule type" value="Genomic_DNA"/>
</dbReference>
<feature type="transmembrane region" description="Helical" evidence="1">
    <location>
        <begin position="6"/>
        <end position="24"/>
    </location>
</feature>
<keyword evidence="1" id="KW-1133">Transmembrane helix</keyword>
<protein>
    <submittedName>
        <fullName evidence="2">Uncharacterized protein</fullName>
    </submittedName>
</protein>
<accession>A0A6C0BFK8</accession>
<evidence type="ECO:0000313" key="2">
    <source>
        <dbReference type="EMBL" id="QHS90188.1"/>
    </source>
</evidence>
<name>A0A6C0BFK8_9ZZZZ</name>
<sequence>MFDKPVMIAIGSTIVVYGVMYYIYEEKRKKENKKTITYKNETVILTSLIAGLVSWYIANRYYYKENITPDIIDENKQVFDNMLQSSSVTLLHNSNEEFNGGNNMLDKS</sequence>
<evidence type="ECO:0000256" key="1">
    <source>
        <dbReference type="SAM" id="Phobius"/>
    </source>
</evidence>
<organism evidence="2">
    <name type="scientific">viral metagenome</name>
    <dbReference type="NCBI Taxonomy" id="1070528"/>
    <lineage>
        <taxon>unclassified sequences</taxon>
        <taxon>metagenomes</taxon>
        <taxon>organismal metagenomes</taxon>
    </lineage>
</organism>
<keyword evidence="1" id="KW-0472">Membrane</keyword>
<dbReference type="AlphaFoldDB" id="A0A6C0BFK8"/>
<feature type="transmembrane region" description="Helical" evidence="1">
    <location>
        <begin position="36"/>
        <end position="58"/>
    </location>
</feature>
<proteinExistence type="predicted"/>